<comment type="caution">
    <text evidence="11">The sequence shown here is derived from an EMBL/GenBank/DDBJ whole genome shotgun (WGS) entry which is preliminary data.</text>
</comment>
<reference evidence="11 12" key="1">
    <citation type="submission" date="2016-12" db="EMBL/GenBank/DDBJ databases">
        <title>The genomes of Aspergillus section Nigri reveals drivers in fungal speciation.</title>
        <authorList>
            <consortium name="DOE Joint Genome Institute"/>
            <person name="Vesth T.C."/>
            <person name="Nybo J."/>
            <person name="Theobald S."/>
            <person name="Brandl J."/>
            <person name="Frisvad J.C."/>
            <person name="Nielsen K.F."/>
            <person name="Lyhne E.K."/>
            <person name="Kogle M.E."/>
            <person name="Kuo A."/>
            <person name="Riley R."/>
            <person name="Clum A."/>
            <person name="Nolan M."/>
            <person name="Lipzen A."/>
            <person name="Salamov A."/>
            <person name="Henrissat B."/>
            <person name="Wiebenga A."/>
            <person name="De Vries R.P."/>
            <person name="Grigoriev I.V."/>
            <person name="Mortensen U.H."/>
            <person name="Andersen M.R."/>
            <person name="Baker S.E."/>
        </authorList>
    </citation>
    <scope>NUCLEOTIDE SEQUENCE [LARGE SCALE GENOMIC DNA]</scope>
    <source>
        <strain evidence="11 12">IBT 23096</strain>
    </source>
</reference>
<dbReference type="OrthoDB" id="448427at2759"/>
<dbReference type="AlphaFoldDB" id="A0A2I2FRY4"/>
<evidence type="ECO:0000256" key="9">
    <source>
        <dbReference type="PROSITE-ProRule" id="PRU00282"/>
    </source>
</evidence>
<dbReference type="Pfam" id="PF00153">
    <property type="entry name" value="Mito_carr"/>
    <property type="match status" value="3"/>
</dbReference>
<dbReference type="VEuPathDB" id="FungiDB:P170DRAFT_481314"/>
<keyword evidence="4 9" id="KW-0812">Transmembrane</keyword>
<proteinExistence type="inferred from homology"/>
<dbReference type="GeneID" id="36561555"/>
<accession>A0A2I2FRY4</accession>
<evidence type="ECO:0000313" key="12">
    <source>
        <dbReference type="Proteomes" id="UP000234275"/>
    </source>
</evidence>
<evidence type="ECO:0000256" key="6">
    <source>
        <dbReference type="ARBA" id="ARBA00022792"/>
    </source>
</evidence>
<evidence type="ECO:0000256" key="8">
    <source>
        <dbReference type="ARBA" id="ARBA00023136"/>
    </source>
</evidence>
<name>A0A2I2FRY4_9EURO</name>
<keyword evidence="3 10" id="KW-0813">Transport</keyword>
<comment type="subcellular location">
    <subcellularLocation>
        <location evidence="1">Membrane</location>
        <topology evidence="1">Multi-pass membrane protein</topology>
    </subcellularLocation>
</comment>
<gene>
    <name evidence="11" type="ORF">P170DRAFT_481314</name>
</gene>
<evidence type="ECO:0000256" key="3">
    <source>
        <dbReference type="ARBA" id="ARBA00022448"/>
    </source>
</evidence>
<protein>
    <submittedName>
        <fullName evidence="11">Mitochondrial carrier</fullName>
    </submittedName>
</protein>
<keyword evidence="6" id="KW-0496">Mitochondrion</keyword>
<dbReference type="EMBL" id="MSFO01000011">
    <property type="protein sequence ID" value="PLB43366.1"/>
    <property type="molecule type" value="Genomic_DNA"/>
</dbReference>
<evidence type="ECO:0000256" key="1">
    <source>
        <dbReference type="ARBA" id="ARBA00004141"/>
    </source>
</evidence>
<keyword evidence="8 9" id="KW-0472">Membrane</keyword>
<dbReference type="GO" id="GO:0016020">
    <property type="term" value="C:membrane"/>
    <property type="evidence" value="ECO:0007669"/>
    <property type="project" value="UniProtKB-SubCell"/>
</dbReference>
<evidence type="ECO:0000256" key="2">
    <source>
        <dbReference type="ARBA" id="ARBA00006375"/>
    </source>
</evidence>
<dbReference type="InterPro" id="IPR018108">
    <property type="entry name" value="MCP_transmembrane"/>
</dbReference>
<sequence length="308" mass="33438">MAEVKHRIPSPLLPTIPGTTRIDYPKWFGGSASCMAVVVSHPLDLVKVRMQMDGGARQGTAKTAIRIVQSEGISGLYSGLSAGLMRQLTYGSVRIGLYESIKEKCRENGISLNAPALAMVAATTGFVGAMFGTPSDIANIRMQNDRSLPPASRRNYAHVLDAWVQMKRTEGWRAFTQGLWPNCVRCAGMTASQLASYDVFKGLLMSFTGTKNEHPVLHVFASLLASLVATTVCSPMDVIKTQLMGSSGQGSTLKVIKELTATEGLKWIFRGWTPSFVRLGPQTMATLVLLEQHKRMYRAIKGVDGASL</sequence>
<dbReference type="STRING" id="1392250.A0A2I2FRY4"/>
<keyword evidence="5" id="KW-0677">Repeat</keyword>
<comment type="similarity">
    <text evidence="2 10">Belongs to the mitochondrial carrier (TC 2.A.29) family.</text>
</comment>
<evidence type="ECO:0000313" key="11">
    <source>
        <dbReference type="EMBL" id="PLB43366.1"/>
    </source>
</evidence>
<evidence type="ECO:0000256" key="5">
    <source>
        <dbReference type="ARBA" id="ARBA00022737"/>
    </source>
</evidence>
<organism evidence="11 12">
    <name type="scientific">Aspergillus steynii IBT 23096</name>
    <dbReference type="NCBI Taxonomy" id="1392250"/>
    <lineage>
        <taxon>Eukaryota</taxon>
        <taxon>Fungi</taxon>
        <taxon>Dikarya</taxon>
        <taxon>Ascomycota</taxon>
        <taxon>Pezizomycotina</taxon>
        <taxon>Eurotiomycetes</taxon>
        <taxon>Eurotiomycetidae</taxon>
        <taxon>Eurotiales</taxon>
        <taxon>Aspergillaceae</taxon>
        <taxon>Aspergillus</taxon>
        <taxon>Aspergillus subgen. Circumdati</taxon>
    </lineage>
</organism>
<feature type="repeat" description="Solcar" evidence="9">
    <location>
        <begin position="213"/>
        <end position="296"/>
    </location>
</feature>
<keyword evidence="12" id="KW-1185">Reference proteome</keyword>
<feature type="repeat" description="Solcar" evidence="9">
    <location>
        <begin position="20"/>
        <end position="104"/>
    </location>
</feature>
<dbReference type="InterPro" id="IPR050391">
    <property type="entry name" value="Mito_Metabolite_Transporter"/>
</dbReference>
<dbReference type="PANTHER" id="PTHR45618">
    <property type="entry name" value="MITOCHONDRIAL DICARBOXYLATE CARRIER-RELATED"/>
    <property type="match status" value="1"/>
</dbReference>
<evidence type="ECO:0000256" key="7">
    <source>
        <dbReference type="ARBA" id="ARBA00022989"/>
    </source>
</evidence>
<feature type="repeat" description="Solcar" evidence="9">
    <location>
        <begin position="112"/>
        <end position="203"/>
    </location>
</feature>
<dbReference type="InterPro" id="IPR023395">
    <property type="entry name" value="MCP_dom_sf"/>
</dbReference>
<evidence type="ECO:0000256" key="10">
    <source>
        <dbReference type="RuleBase" id="RU000488"/>
    </source>
</evidence>
<dbReference type="SUPFAM" id="SSF103506">
    <property type="entry name" value="Mitochondrial carrier"/>
    <property type="match status" value="1"/>
</dbReference>
<evidence type="ECO:0000256" key="4">
    <source>
        <dbReference type="ARBA" id="ARBA00022692"/>
    </source>
</evidence>
<dbReference type="RefSeq" id="XP_024698668.1">
    <property type="nucleotide sequence ID" value="XM_024853857.1"/>
</dbReference>
<dbReference type="PROSITE" id="PS50920">
    <property type="entry name" value="SOLCAR"/>
    <property type="match status" value="3"/>
</dbReference>
<keyword evidence="7" id="KW-1133">Transmembrane helix</keyword>
<keyword evidence="6" id="KW-0999">Mitochondrion inner membrane</keyword>
<dbReference type="Proteomes" id="UP000234275">
    <property type="component" value="Unassembled WGS sequence"/>
</dbReference>
<dbReference type="Gene3D" id="1.50.40.10">
    <property type="entry name" value="Mitochondrial carrier domain"/>
    <property type="match status" value="1"/>
</dbReference>